<name>A0ABP1NLN1_XYLVO</name>
<organism evidence="1 2">
    <name type="scientific">Xylocopa violacea</name>
    <name type="common">Violet carpenter bee</name>
    <name type="synonym">Apis violacea</name>
    <dbReference type="NCBI Taxonomy" id="135666"/>
    <lineage>
        <taxon>Eukaryota</taxon>
        <taxon>Metazoa</taxon>
        <taxon>Ecdysozoa</taxon>
        <taxon>Arthropoda</taxon>
        <taxon>Hexapoda</taxon>
        <taxon>Insecta</taxon>
        <taxon>Pterygota</taxon>
        <taxon>Neoptera</taxon>
        <taxon>Endopterygota</taxon>
        <taxon>Hymenoptera</taxon>
        <taxon>Apocrita</taxon>
        <taxon>Aculeata</taxon>
        <taxon>Apoidea</taxon>
        <taxon>Anthophila</taxon>
        <taxon>Apidae</taxon>
        <taxon>Xylocopa</taxon>
        <taxon>Xylocopa</taxon>
    </lineage>
</organism>
<proteinExistence type="predicted"/>
<dbReference type="InterPro" id="IPR055304">
    <property type="entry name" value="CHCHD2/10-like"/>
</dbReference>
<evidence type="ECO:0000313" key="1">
    <source>
        <dbReference type="EMBL" id="CAL7940486.1"/>
    </source>
</evidence>
<accession>A0ABP1NLN1</accession>
<evidence type="ECO:0008006" key="3">
    <source>
        <dbReference type="Google" id="ProtNLM"/>
    </source>
</evidence>
<protein>
    <recommendedName>
        <fullName evidence="3">CHCH domain-containing protein</fullName>
    </recommendedName>
</protein>
<comment type="caution">
    <text evidence="1">The sequence shown here is derived from an EMBL/GenBank/DDBJ whole genome shotgun (WGS) entry which is preliminary data.</text>
</comment>
<gene>
    <name evidence="1" type="ORF">XYLVIOL_LOCUS4516</name>
</gene>
<sequence length="120" mass="13134">MYALCIGQTTMYMTKSTPSQSWTNNNNQPSTFQSAASTAAGVAVGSIIGQAIGSTLTNNAEHVPSTKTESITNPADTQELCISEIQEFFKCASRNEDLDACKAFHNNWLKCQNVYKQYHS</sequence>
<reference evidence="1 2" key="1">
    <citation type="submission" date="2024-08" db="EMBL/GenBank/DDBJ databases">
        <authorList>
            <person name="Will J Nash"/>
            <person name="Angela Man"/>
            <person name="Seanna McTaggart"/>
            <person name="Kendall Baker"/>
            <person name="Tom Barker"/>
            <person name="Leah Catchpole"/>
            <person name="Alex Durrant"/>
            <person name="Karim Gharbi"/>
            <person name="Naomi Irish"/>
            <person name="Gemy Kaithakottil"/>
            <person name="Debby Ku"/>
            <person name="Aaliyah Providence"/>
            <person name="Felix Shaw"/>
            <person name="David Swarbreck"/>
            <person name="Chris Watkins"/>
            <person name="Ann M. McCartney"/>
            <person name="Giulio Formenti"/>
            <person name="Alice Mouton"/>
            <person name="Noel Vella"/>
            <person name="Bjorn M von Reumont"/>
            <person name="Adriana Vella"/>
            <person name="Wilfried Haerty"/>
        </authorList>
    </citation>
    <scope>NUCLEOTIDE SEQUENCE [LARGE SCALE GENOMIC DNA]</scope>
</reference>
<dbReference type="PANTHER" id="PTHR13523:SF2">
    <property type="entry name" value="COILED-COIL-HELIX-COILED-COIL-HELIX DOMAIN CONTAINING 2, ISOFORM A-RELATED"/>
    <property type="match status" value="1"/>
</dbReference>
<dbReference type="Proteomes" id="UP001642520">
    <property type="component" value="Unassembled WGS sequence"/>
</dbReference>
<keyword evidence="2" id="KW-1185">Reference proteome</keyword>
<dbReference type="PANTHER" id="PTHR13523">
    <property type="entry name" value="COILED-COIL-HELIX-COILED-COIL-HELIX DOMAIN CONTAINING 2/NUR77"/>
    <property type="match status" value="1"/>
</dbReference>
<dbReference type="EMBL" id="CAXAJV020001290">
    <property type="protein sequence ID" value="CAL7940486.1"/>
    <property type="molecule type" value="Genomic_DNA"/>
</dbReference>
<evidence type="ECO:0000313" key="2">
    <source>
        <dbReference type="Proteomes" id="UP001642520"/>
    </source>
</evidence>